<dbReference type="AlphaFoldDB" id="A0A7X2ZFV4"/>
<keyword evidence="2" id="KW-1185">Reference proteome</keyword>
<protein>
    <submittedName>
        <fullName evidence="1">Uncharacterized protein</fullName>
    </submittedName>
</protein>
<comment type="caution">
    <text evidence="1">The sequence shown here is derived from an EMBL/GenBank/DDBJ whole genome shotgun (WGS) entry which is preliminary data.</text>
</comment>
<sequence length="408" mass="47165">MKQLNTKDWTTIEDMGGLILFVQLMEELLFHFNTHSNKVHATNVRTLVFEANNILMKIDVEKVKSSNILPVIEEIKKNIQSDSVAKELLGIKEDYLIKGLNSTENFSEISASIDAMMRHLGNGRYLNEAKKQLLEVIGDPKKKKLIAKLTRLLVSELLNLGYDKQYLYFYLKELFITPKNKVNPTENINKYFELFDGNRKKFKVCRLVNKDYLLFNEIASLLDFKLKRKEELSEDISEKEKKFFSYIRNNEVIFESQYLALDPYHATHLCNSHLKTISNVNSFYSHHKQLKWNQFSLVYNNSGYVNVIEPPVNLMSTRPNKKAEEVIKYAILTLSGRGLAKESLVRLRKVMALHGDAMKTDSRQSQLLNLWSALETLFPVSLSIILCNLSFPSLVTVSRGLTWNLRQA</sequence>
<accession>A0A7X2ZFV4</accession>
<reference evidence="1 2" key="1">
    <citation type="submission" date="2019-11" db="EMBL/GenBank/DDBJ databases">
        <title>Draft genome sequences of five Paenibacillus species of dairy origin.</title>
        <authorList>
            <person name="Olajide A.M."/>
            <person name="Chen S."/>
            <person name="Lapointe G."/>
        </authorList>
    </citation>
    <scope>NUCLEOTIDE SEQUENCE [LARGE SCALE GENOMIC DNA]</scope>
    <source>
        <strain evidence="1 2">2CS3</strain>
    </source>
</reference>
<organism evidence="1 2">
    <name type="scientific">Paenibacillus validus</name>
    <dbReference type="NCBI Taxonomy" id="44253"/>
    <lineage>
        <taxon>Bacteria</taxon>
        <taxon>Bacillati</taxon>
        <taxon>Bacillota</taxon>
        <taxon>Bacilli</taxon>
        <taxon>Bacillales</taxon>
        <taxon>Paenibacillaceae</taxon>
        <taxon>Paenibacillus</taxon>
    </lineage>
</organism>
<dbReference type="EMBL" id="WNZX01000048">
    <property type="protein sequence ID" value="MUG74106.1"/>
    <property type="molecule type" value="Genomic_DNA"/>
</dbReference>
<dbReference type="RefSeq" id="WP_155615865.1">
    <property type="nucleotide sequence ID" value="NZ_WNZX01000048.1"/>
</dbReference>
<proteinExistence type="predicted"/>
<evidence type="ECO:0000313" key="2">
    <source>
        <dbReference type="Proteomes" id="UP000450917"/>
    </source>
</evidence>
<gene>
    <name evidence="1" type="ORF">GNP93_26405</name>
</gene>
<dbReference type="Proteomes" id="UP000450917">
    <property type="component" value="Unassembled WGS sequence"/>
</dbReference>
<evidence type="ECO:0000313" key="1">
    <source>
        <dbReference type="EMBL" id="MUG74106.1"/>
    </source>
</evidence>
<name>A0A7X2ZFV4_9BACL</name>